<protein>
    <submittedName>
        <fullName evidence="2">Signal peptide protein</fullName>
    </submittedName>
</protein>
<gene>
    <name evidence="2" type="ORF">TH19_11555</name>
</gene>
<proteinExistence type="predicted"/>
<organism evidence="2 3">
    <name type="scientific">Thalassospira profundimaris</name>
    <dbReference type="NCBI Taxonomy" id="502049"/>
    <lineage>
        <taxon>Bacteria</taxon>
        <taxon>Pseudomonadati</taxon>
        <taxon>Pseudomonadota</taxon>
        <taxon>Alphaproteobacteria</taxon>
        <taxon>Rhodospirillales</taxon>
        <taxon>Thalassospiraceae</taxon>
        <taxon>Thalassospira</taxon>
    </lineage>
</organism>
<dbReference type="AlphaFoldDB" id="A0A367W9Q2"/>
<comment type="caution">
    <text evidence="2">The sequence shown here is derived from an EMBL/GenBank/DDBJ whole genome shotgun (WGS) entry which is preliminary data.</text>
</comment>
<dbReference type="InterPro" id="IPR025711">
    <property type="entry name" value="PepSY"/>
</dbReference>
<evidence type="ECO:0000313" key="3">
    <source>
        <dbReference type="Proteomes" id="UP000253226"/>
    </source>
</evidence>
<accession>A0A367W9Q2</accession>
<sequence length="88" mass="9803">MALLAGSSVALYSTKAMADDDYCNVPKADWKTTDELKAKLTGEGWDVRKIKKDEGCFEVYAITADGKKIEAYFNPASFEIVKQDKEDD</sequence>
<feature type="domain" description="PepSY" evidence="1">
    <location>
        <begin position="5"/>
        <end position="83"/>
    </location>
</feature>
<name>A0A367W9Q2_9PROT</name>
<dbReference type="Pfam" id="PF13670">
    <property type="entry name" value="PepSY_2"/>
    <property type="match status" value="1"/>
</dbReference>
<evidence type="ECO:0000259" key="1">
    <source>
        <dbReference type="Pfam" id="PF13670"/>
    </source>
</evidence>
<reference evidence="2 3" key="1">
    <citation type="submission" date="2014-07" db="EMBL/GenBank/DDBJ databases">
        <title>Draft genome sequence of Thalassospira profundimaris 35.</title>
        <authorList>
            <person name="Lai Q."/>
            <person name="Shao Z."/>
        </authorList>
    </citation>
    <scope>NUCLEOTIDE SEQUENCE [LARGE SCALE GENOMIC DNA]</scope>
    <source>
        <strain evidence="2 3">35</strain>
    </source>
</reference>
<dbReference type="Proteomes" id="UP000253226">
    <property type="component" value="Unassembled WGS sequence"/>
</dbReference>
<dbReference type="EMBL" id="JPWF01000006">
    <property type="protein sequence ID" value="RCK37170.1"/>
    <property type="molecule type" value="Genomic_DNA"/>
</dbReference>
<evidence type="ECO:0000313" key="2">
    <source>
        <dbReference type="EMBL" id="RCK37170.1"/>
    </source>
</evidence>